<evidence type="ECO:0000313" key="3">
    <source>
        <dbReference type="Proteomes" id="UP000092971"/>
    </source>
</evidence>
<accession>A0A1B1YAS2</accession>
<dbReference type="Gene3D" id="3.40.50.1380">
    <property type="entry name" value="Methylglyoxal synthase-like domain"/>
    <property type="match status" value="1"/>
</dbReference>
<dbReference type="NCBIfam" id="NF003559">
    <property type="entry name" value="PRK05234.1"/>
    <property type="match status" value="1"/>
</dbReference>
<dbReference type="Pfam" id="PF02142">
    <property type="entry name" value="MGS"/>
    <property type="match status" value="1"/>
</dbReference>
<dbReference type="RefSeq" id="WP_015358059.1">
    <property type="nucleotide sequence ID" value="NZ_CP014672.1"/>
</dbReference>
<dbReference type="InterPro" id="IPR004363">
    <property type="entry name" value="Methylgl_synth"/>
</dbReference>
<evidence type="ECO:0000259" key="1">
    <source>
        <dbReference type="PROSITE" id="PS51855"/>
    </source>
</evidence>
<dbReference type="InterPro" id="IPR011607">
    <property type="entry name" value="MGS-like_dom"/>
</dbReference>
<dbReference type="PANTHER" id="PTHR30492:SF0">
    <property type="entry name" value="METHYLGLYOXAL SYNTHASE"/>
    <property type="match status" value="1"/>
</dbReference>
<dbReference type="SMART" id="SM00851">
    <property type="entry name" value="MGS"/>
    <property type="match status" value="1"/>
</dbReference>
<dbReference type="GO" id="GO:0008929">
    <property type="term" value="F:methylglyoxal synthase activity"/>
    <property type="evidence" value="ECO:0007669"/>
    <property type="project" value="InterPro"/>
</dbReference>
<reference evidence="2 3" key="1">
    <citation type="submission" date="2016-02" db="EMBL/GenBank/DDBJ databases">
        <title>Comparison of Clostridium stercorarium subspecies using comparative genomics and transcriptomics.</title>
        <authorList>
            <person name="Schellenberg J."/>
            <person name="Thallinger G."/>
            <person name="Levin D.B."/>
            <person name="Zhang X."/>
            <person name="Alvare G."/>
            <person name="Fristensky B."/>
            <person name="Sparling R."/>
        </authorList>
    </citation>
    <scope>NUCLEOTIDE SEQUENCE [LARGE SCALE GENOMIC DNA]</scope>
    <source>
        <strain evidence="2 3">DSM 2910</strain>
    </source>
</reference>
<dbReference type="OrthoDB" id="9787147at2"/>
<evidence type="ECO:0000313" key="2">
    <source>
        <dbReference type="EMBL" id="ANW97856.1"/>
    </source>
</evidence>
<gene>
    <name evidence="2" type="ORF">CSTERTH_01795</name>
</gene>
<dbReference type="Proteomes" id="UP000092971">
    <property type="component" value="Chromosome"/>
</dbReference>
<dbReference type="EMBL" id="CP014672">
    <property type="protein sequence ID" value="ANW97856.1"/>
    <property type="molecule type" value="Genomic_DNA"/>
</dbReference>
<dbReference type="PROSITE" id="PS51855">
    <property type="entry name" value="MGS"/>
    <property type="match status" value="1"/>
</dbReference>
<proteinExistence type="predicted"/>
<sequence length="134" mass="15126">MNIALIAHDNKKELMEAFCIAYKFILKDHTLYATAGTGAMIAEATGLEVNCLEYGHLGEEQIAARVAYNEMDLVIFFMDPNRSEEELVGFNTIRAYCDRNNIPFATNLATAEILINGLYRGDFAWRELVHSSDR</sequence>
<dbReference type="InterPro" id="IPR036914">
    <property type="entry name" value="MGS-like_dom_sf"/>
</dbReference>
<dbReference type="SUPFAM" id="SSF52335">
    <property type="entry name" value="Methylglyoxal synthase-like"/>
    <property type="match status" value="1"/>
</dbReference>
<protein>
    <submittedName>
        <fullName evidence="2">Methylglyoxal synthase</fullName>
    </submittedName>
</protein>
<dbReference type="PANTHER" id="PTHR30492">
    <property type="entry name" value="METHYLGLYOXAL SYNTHASE"/>
    <property type="match status" value="1"/>
</dbReference>
<dbReference type="AlphaFoldDB" id="A0A1B1YAS2"/>
<dbReference type="GO" id="GO:0005829">
    <property type="term" value="C:cytosol"/>
    <property type="evidence" value="ECO:0007669"/>
    <property type="project" value="TreeGrafter"/>
</dbReference>
<organism evidence="2 3">
    <name type="scientific">Thermoclostridium stercorarium subsp. thermolacticum DSM 2910</name>
    <dbReference type="NCBI Taxonomy" id="1121336"/>
    <lineage>
        <taxon>Bacteria</taxon>
        <taxon>Bacillati</taxon>
        <taxon>Bacillota</taxon>
        <taxon>Clostridia</taxon>
        <taxon>Eubacteriales</taxon>
        <taxon>Oscillospiraceae</taxon>
        <taxon>Thermoclostridium</taxon>
    </lineage>
</organism>
<name>A0A1B1YAS2_THEST</name>
<feature type="domain" description="MGS-like" evidence="1">
    <location>
        <begin position="1"/>
        <end position="134"/>
    </location>
</feature>
<dbReference type="GO" id="GO:0019242">
    <property type="term" value="P:methylglyoxal biosynthetic process"/>
    <property type="evidence" value="ECO:0007669"/>
    <property type="project" value="InterPro"/>
</dbReference>